<dbReference type="InterPro" id="IPR011991">
    <property type="entry name" value="ArsR-like_HTH"/>
</dbReference>
<name>A0ABW6NCJ8_9NOCA</name>
<reference evidence="5 6" key="1">
    <citation type="submission" date="2024-10" db="EMBL/GenBank/DDBJ databases">
        <title>The Natural Products Discovery Center: Release of the First 8490 Sequenced Strains for Exploring Actinobacteria Biosynthetic Diversity.</title>
        <authorList>
            <person name="Kalkreuter E."/>
            <person name="Kautsar S.A."/>
            <person name="Yang D."/>
            <person name="Bader C.D."/>
            <person name="Teijaro C.N."/>
            <person name="Fluegel L."/>
            <person name="Davis C.M."/>
            <person name="Simpson J.R."/>
            <person name="Lauterbach L."/>
            <person name="Steele A.D."/>
            <person name="Gui C."/>
            <person name="Meng S."/>
            <person name="Li G."/>
            <person name="Viehrig K."/>
            <person name="Ye F."/>
            <person name="Su P."/>
            <person name="Kiefer A.F."/>
            <person name="Nichols A."/>
            <person name="Cepeda A.J."/>
            <person name="Yan W."/>
            <person name="Fan B."/>
            <person name="Jiang Y."/>
            <person name="Adhikari A."/>
            <person name="Zheng C.-J."/>
            <person name="Schuster L."/>
            <person name="Cowan T.M."/>
            <person name="Smanski M.J."/>
            <person name="Chevrette M.G."/>
            <person name="De Carvalho L.P.S."/>
            <person name="Shen B."/>
        </authorList>
    </citation>
    <scope>NUCLEOTIDE SEQUENCE [LARGE SCALE GENOMIC DNA]</scope>
    <source>
        <strain evidence="5 6">NPDC004550</strain>
    </source>
</reference>
<dbReference type="EMBL" id="JBIALX010000002">
    <property type="protein sequence ID" value="MFF0452829.1"/>
    <property type="molecule type" value="Genomic_DNA"/>
</dbReference>
<dbReference type="Pfam" id="PF13412">
    <property type="entry name" value="HTH_24"/>
    <property type="match status" value="1"/>
</dbReference>
<keyword evidence="3" id="KW-0804">Transcription</keyword>
<dbReference type="RefSeq" id="WP_387250058.1">
    <property type="nucleotide sequence ID" value="NZ_JBIALX010000002.1"/>
</dbReference>
<dbReference type="InterPro" id="IPR000485">
    <property type="entry name" value="AsnC-type_HTH_dom"/>
</dbReference>
<dbReference type="Gene3D" id="1.10.10.10">
    <property type="entry name" value="Winged helix-like DNA-binding domain superfamily/Winged helix DNA-binding domain"/>
    <property type="match status" value="1"/>
</dbReference>
<proteinExistence type="predicted"/>
<dbReference type="PANTHER" id="PTHR30154">
    <property type="entry name" value="LEUCINE-RESPONSIVE REGULATORY PROTEIN"/>
    <property type="match status" value="1"/>
</dbReference>
<evidence type="ECO:0000313" key="5">
    <source>
        <dbReference type="EMBL" id="MFF0452829.1"/>
    </source>
</evidence>
<evidence type="ECO:0000256" key="3">
    <source>
        <dbReference type="ARBA" id="ARBA00023163"/>
    </source>
</evidence>
<evidence type="ECO:0000256" key="1">
    <source>
        <dbReference type="ARBA" id="ARBA00023015"/>
    </source>
</evidence>
<accession>A0ABW6NCJ8</accession>
<keyword evidence="6" id="KW-1185">Reference proteome</keyword>
<dbReference type="SUPFAM" id="SSF46785">
    <property type="entry name" value="Winged helix' DNA-binding domain"/>
    <property type="match status" value="1"/>
</dbReference>
<dbReference type="InterPro" id="IPR036388">
    <property type="entry name" value="WH-like_DNA-bd_sf"/>
</dbReference>
<evidence type="ECO:0000256" key="2">
    <source>
        <dbReference type="ARBA" id="ARBA00023125"/>
    </source>
</evidence>
<keyword evidence="1" id="KW-0805">Transcription regulation</keyword>
<dbReference type="CDD" id="cd00090">
    <property type="entry name" value="HTH_ARSR"/>
    <property type="match status" value="1"/>
</dbReference>
<sequence length="157" mass="17326">MGIDTSGAVNLDEVDKRIIRELAADGRMSIRALADKTHISRSHAYARLARLQELGIIESFTARIAHDRAGFGASAYVALEIQQDSWKGIAAHLRTMSYVEHYALLGGDVDVLVLVRAPDNRILRNLVLEQFQGLAGVRSTKTWLIFEDAIGPGPDWT</sequence>
<dbReference type="PANTHER" id="PTHR30154:SF34">
    <property type="entry name" value="TRANSCRIPTIONAL REGULATOR AZLB"/>
    <property type="match status" value="1"/>
</dbReference>
<dbReference type="Gene3D" id="3.30.70.920">
    <property type="match status" value="1"/>
</dbReference>
<comment type="caution">
    <text evidence="5">The sequence shown here is derived from an EMBL/GenBank/DDBJ whole genome shotgun (WGS) entry which is preliminary data.</text>
</comment>
<dbReference type="SUPFAM" id="SSF54909">
    <property type="entry name" value="Dimeric alpha+beta barrel"/>
    <property type="match status" value="1"/>
</dbReference>
<dbReference type="Proteomes" id="UP001601521">
    <property type="component" value="Unassembled WGS sequence"/>
</dbReference>
<keyword evidence="2" id="KW-0238">DNA-binding</keyword>
<feature type="domain" description="HTH asnC-type" evidence="4">
    <location>
        <begin position="11"/>
        <end position="72"/>
    </location>
</feature>
<dbReference type="InterPro" id="IPR019887">
    <property type="entry name" value="Tscrpt_reg_AsnC/Lrp_C"/>
</dbReference>
<evidence type="ECO:0000259" key="4">
    <source>
        <dbReference type="PROSITE" id="PS50956"/>
    </source>
</evidence>
<evidence type="ECO:0000313" key="6">
    <source>
        <dbReference type="Proteomes" id="UP001601521"/>
    </source>
</evidence>
<dbReference type="SMART" id="SM00344">
    <property type="entry name" value="HTH_ASNC"/>
    <property type="match status" value="1"/>
</dbReference>
<dbReference type="InterPro" id="IPR036390">
    <property type="entry name" value="WH_DNA-bd_sf"/>
</dbReference>
<dbReference type="PRINTS" id="PR00033">
    <property type="entry name" value="HTHASNC"/>
</dbReference>
<organism evidence="5 6">
    <name type="scientific">Nocardia africana</name>
    <dbReference type="NCBI Taxonomy" id="134964"/>
    <lineage>
        <taxon>Bacteria</taxon>
        <taxon>Bacillati</taxon>
        <taxon>Actinomycetota</taxon>
        <taxon>Actinomycetes</taxon>
        <taxon>Mycobacteriales</taxon>
        <taxon>Nocardiaceae</taxon>
        <taxon>Nocardia</taxon>
    </lineage>
</organism>
<dbReference type="PROSITE" id="PS50956">
    <property type="entry name" value="HTH_ASNC_2"/>
    <property type="match status" value="1"/>
</dbReference>
<gene>
    <name evidence="5" type="ORF">ACFYTH_05600</name>
</gene>
<protein>
    <submittedName>
        <fullName evidence="5">Lrp/AsnC family transcriptional regulator</fullName>
    </submittedName>
</protein>
<dbReference type="InterPro" id="IPR019888">
    <property type="entry name" value="Tscrpt_reg_AsnC-like"/>
</dbReference>
<dbReference type="InterPro" id="IPR011008">
    <property type="entry name" value="Dimeric_a/b-barrel"/>
</dbReference>
<dbReference type="Pfam" id="PF01037">
    <property type="entry name" value="AsnC_trans_reg"/>
    <property type="match status" value="1"/>
</dbReference>